<dbReference type="InterPro" id="IPR020532">
    <property type="entry name" value="Cycloeucalenol_cycloisomerase"/>
</dbReference>
<feature type="transmembrane region" description="Helical" evidence="1">
    <location>
        <begin position="20"/>
        <end position="47"/>
    </location>
</feature>
<protein>
    <submittedName>
        <fullName evidence="2">Uncharacterized protein</fullName>
    </submittedName>
</protein>
<evidence type="ECO:0000313" key="2">
    <source>
        <dbReference type="EMBL" id="KAH7510555.1"/>
    </source>
</evidence>
<evidence type="ECO:0000256" key="1">
    <source>
        <dbReference type="SAM" id="Phobius"/>
    </source>
</evidence>
<dbReference type="AlphaFoldDB" id="A0A978U7Z1"/>
<organism evidence="2 3">
    <name type="scientific">Ziziphus jujuba var. spinosa</name>
    <dbReference type="NCBI Taxonomy" id="714518"/>
    <lineage>
        <taxon>Eukaryota</taxon>
        <taxon>Viridiplantae</taxon>
        <taxon>Streptophyta</taxon>
        <taxon>Embryophyta</taxon>
        <taxon>Tracheophyta</taxon>
        <taxon>Spermatophyta</taxon>
        <taxon>Magnoliopsida</taxon>
        <taxon>eudicotyledons</taxon>
        <taxon>Gunneridae</taxon>
        <taxon>Pentapetalae</taxon>
        <taxon>rosids</taxon>
        <taxon>fabids</taxon>
        <taxon>Rosales</taxon>
        <taxon>Rhamnaceae</taxon>
        <taxon>Paliureae</taxon>
        <taxon>Ziziphus</taxon>
    </lineage>
</organism>
<gene>
    <name evidence="2" type="ORF">FEM48_ZijujUnG0114800</name>
</gene>
<feature type="transmembrane region" description="Helical" evidence="1">
    <location>
        <begin position="105"/>
        <end position="124"/>
    </location>
</feature>
<accession>A0A978U7Z1</accession>
<keyword evidence="1" id="KW-0812">Transmembrane</keyword>
<reference evidence="2" key="1">
    <citation type="journal article" date="2021" name="Front. Plant Sci.">
        <title>Chromosome-Scale Genome Assembly for Chinese Sour Jujube and Insights Into Its Genome Evolution and Domestication Signature.</title>
        <authorList>
            <person name="Shen L.-Y."/>
            <person name="Luo H."/>
            <person name="Wang X.-L."/>
            <person name="Wang X.-M."/>
            <person name="Qiu X.-J."/>
            <person name="Liu H."/>
            <person name="Zhou S.-S."/>
            <person name="Jia K.-H."/>
            <person name="Nie S."/>
            <person name="Bao Y.-T."/>
            <person name="Zhang R.-G."/>
            <person name="Yun Q.-Z."/>
            <person name="Chai Y.-H."/>
            <person name="Lu J.-Y."/>
            <person name="Li Y."/>
            <person name="Zhao S.-W."/>
            <person name="Mao J.-F."/>
            <person name="Jia S.-G."/>
            <person name="Mao Y.-M."/>
        </authorList>
    </citation>
    <scope>NUCLEOTIDE SEQUENCE</scope>
    <source>
        <strain evidence="2">AT0</strain>
        <tissue evidence="2">Leaf</tissue>
    </source>
</reference>
<dbReference type="GO" id="GO:0047793">
    <property type="term" value="F:cycloeucalenol cycloisomerase activity"/>
    <property type="evidence" value="ECO:0007669"/>
    <property type="project" value="InterPro"/>
</dbReference>
<evidence type="ECO:0000313" key="3">
    <source>
        <dbReference type="Proteomes" id="UP000813462"/>
    </source>
</evidence>
<name>A0A978U7Z1_ZIZJJ</name>
<dbReference type="EMBL" id="JAEACU010000475">
    <property type="protein sequence ID" value="KAH7510555.1"/>
    <property type="molecule type" value="Genomic_DNA"/>
</dbReference>
<sequence>MAAFCAVSLSPYNLLWRPKVVLSTLLLLVPHTTFLLMHVCFLFYHVMSSMTLQRLRHSIADLPEKVQWVFEAAWILAQAHFIAWLETIAISNFPCYQFVDRASMYKVRSFFYAIYFLVSFLMFLR</sequence>
<dbReference type="Proteomes" id="UP000813462">
    <property type="component" value="Unassembled WGS sequence"/>
</dbReference>
<dbReference type="PANTHER" id="PTHR35136">
    <property type="entry name" value="CYCLOEUCALENOL CYCLOISOMERASE"/>
    <property type="match status" value="1"/>
</dbReference>
<keyword evidence="1" id="KW-0472">Membrane</keyword>
<proteinExistence type="predicted"/>
<comment type="caution">
    <text evidence="2">The sequence shown here is derived from an EMBL/GenBank/DDBJ whole genome shotgun (WGS) entry which is preliminary data.</text>
</comment>
<dbReference type="PANTHER" id="PTHR35136:SF1">
    <property type="entry name" value="CYCLOEUCALENOL CYCLOISOMERASE"/>
    <property type="match status" value="1"/>
</dbReference>
<keyword evidence="1" id="KW-1133">Transmembrane helix</keyword>